<dbReference type="Gene3D" id="1.20.5.340">
    <property type="match status" value="1"/>
</dbReference>
<proteinExistence type="predicted"/>
<dbReference type="SUPFAM" id="SSF57997">
    <property type="entry name" value="Tropomyosin"/>
    <property type="match status" value="1"/>
</dbReference>
<sequence>MTTSQGPDITTEILIQIRDETRGMKASFERRFDTLEARMGAIEGRDSGTEARMDTPRIRVDSPDKRDSLSAAGLARLEQLLVRLEAKIDALQVQVDFIHGRIDNLEVKLDSMEERGEAHYQGLSRGFNLMDSDFKKFVSVANQAILHYAGEMDSVRERVLVIEAQLGIPHPSE</sequence>
<feature type="coiled-coil region" evidence="1">
    <location>
        <begin position="74"/>
        <end position="115"/>
    </location>
</feature>
<evidence type="ECO:0000313" key="3">
    <source>
        <dbReference type="Proteomes" id="UP000807825"/>
    </source>
</evidence>
<accession>A0A9D6Z2W8</accession>
<reference evidence="2" key="1">
    <citation type="submission" date="2020-07" db="EMBL/GenBank/DDBJ databases">
        <title>Huge and variable diversity of episymbiotic CPR bacteria and DPANN archaea in groundwater ecosystems.</title>
        <authorList>
            <person name="He C.Y."/>
            <person name="Keren R."/>
            <person name="Whittaker M."/>
            <person name="Farag I.F."/>
            <person name="Doudna J."/>
            <person name="Cate J.H.D."/>
            <person name="Banfield J.F."/>
        </authorList>
    </citation>
    <scope>NUCLEOTIDE SEQUENCE</scope>
    <source>
        <strain evidence="2">NC_groundwater_1664_Pr3_B-0.1um_52_9</strain>
    </source>
</reference>
<protein>
    <submittedName>
        <fullName evidence="2">Uncharacterized protein</fullName>
    </submittedName>
</protein>
<evidence type="ECO:0000313" key="2">
    <source>
        <dbReference type="EMBL" id="MBI5248997.1"/>
    </source>
</evidence>
<dbReference type="AlphaFoldDB" id="A0A9D6Z2W8"/>
<comment type="caution">
    <text evidence="2">The sequence shown here is derived from an EMBL/GenBank/DDBJ whole genome shotgun (WGS) entry which is preliminary data.</text>
</comment>
<dbReference type="EMBL" id="JACRDE010000168">
    <property type="protein sequence ID" value="MBI5248997.1"/>
    <property type="molecule type" value="Genomic_DNA"/>
</dbReference>
<organism evidence="2 3">
    <name type="scientific">Desulfomonile tiedjei</name>
    <dbReference type="NCBI Taxonomy" id="2358"/>
    <lineage>
        <taxon>Bacteria</taxon>
        <taxon>Pseudomonadati</taxon>
        <taxon>Thermodesulfobacteriota</taxon>
        <taxon>Desulfomonilia</taxon>
        <taxon>Desulfomonilales</taxon>
        <taxon>Desulfomonilaceae</taxon>
        <taxon>Desulfomonile</taxon>
    </lineage>
</organism>
<evidence type="ECO:0000256" key="1">
    <source>
        <dbReference type="SAM" id="Coils"/>
    </source>
</evidence>
<name>A0A9D6Z2W8_9BACT</name>
<keyword evidence="1" id="KW-0175">Coiled coil</keyword>
<gene>
    <name evidence="2" type="ORF">HY912_05830</name>
</gene>
<dbReference type="Proteomes" id="UP000807825">
    <property type="component" value="Unassembled WGS sequence"/>
</dbReference>